<gene>
    <name evidence="3" type="ORF">SARC_17748</name>
</gene>
<proteinExistence type="predicted"/>
<organism evidence="3 4">
    <name type="scientific">Sphaeroforma arctica JP610</name>
    <dbReference type="NCBI Taxonomy" id="667725"/>
    <lineage>
        <taxon>Eukaryota</taxon>
        <taxon>Ichthyosporea</taxon>
        <taxon>Ichthyophonida</taxon>
        <taxon>Sphaeroforma</taxon>
    </lineage>
</organism>
<dbReference type="Pfam" id="PF18129">
    <property type="entry name" value="SH3_12"/>
    <property type="match status" value="1"/>
</dbReference>
<dbReference type="InterPro" id="IPR041385">
    <property type="entry name" value="SH3_12"/>
</dbReference>
<feature type="compositionally biased region" description="Polar residues" evidence="1">
    <location>
        <begin position="88"/>
        <end position="99"/>
    </location>
</feature>
<feature type="compositionally biased region" description="Polar residues" evidence="1">
    <location>
        <begin position="71"/>
        <end position="80"/>
    </location>
</feature>
<dbReference type="InterPro" id="IPR047008">
    <property type="entry name" value="XRN1_SH3_sf"/>
</dbReference>
<feature type="non-terminal residue" evidence="3">
    <location>
        <position position="99"/>
    </location>
</feature>
<name>A0A0L0EZB8_9EUKA</name>
<sequence>IVCTLKAGTIPYLLCGTVVSVYGKGADLIDVVMDSNFIGGGSLGGRCPPGRGKSIKSAGFLNITYGERKQGNQGVSASHPNRQHNTRQQHVVTSGRRQS</sequence>
<protein>
    <recommendedName>
        <fullName evidence="2">5'-3' exoribonuclease 1 SH3-like domain-containing protein</fullName>
    </recommendedName>
</protein>
<feature type="domain" description="5'-3' exoribonuclease 1 SH3-like" evidence="2">
    <location>
        <begin position="1"/>
        <end position="62"/>
    </location>
</feature>
<dbReference type="EMBL" id="KQ253538">
    <property type="protein sequence ID" value="KNC69734.1"/>
    <property type="molecule type" value="Genomic_DNA"/>
</dbReference>
<keyword evidence="4" id="KW-1185">Reference proteome</keyword>
<reference evidence="3 4" key="1">
    <citation type="submission" date="2011-02" db="EMBL/GenBank/DDBJ databases">
        <title>The Genome Sequence of Sphaeroforma arctica JP610.</title>
        <authorList>
            <consortium name="The Broad Institute Genome Sequencing Platform"/>
            <person name="Russ C."/>
            <person name="Cuomo C."/>
            <person name="Young S.K."/>
            <person name="Zeng Q."/>
            <person name="Gargeya S."/>
            <person name="Alvarado L."/>
            <person name="Berlin A."/>
            <person name="Chapman S.B."/>
            <person name="Chen Z."/>
            <person name="Freedman E."/>
            <person name="Gellesch M."/>
            <person name="Goldberg J."/>
            <person name="Griggs A."/>
            <person name="Gujja S."/>
            <person name="Heilman E."/>
            <person name="Heiman D."/>
            <person name="Howarth C."/>
            <person name="Mehta T."/>
            <person name="Neiman D."/>
            <person name="Pearson M."/>
            <person name="Roberts A."/>
            <person name="Saif S."/>
            <person name="Shea T."/>
            <person name="Shenoy N."/>
            <person name="Sisk P."/>
            <person name="Stolte C."/>
            <person name="Sykes S."/>
            <person name="White J."/>
            <person name="Yandava C."/>
            <person name="Burger G."/>
            <person name="Gray M.W."/>
            <person name="Holland P.W.H."/>
            <person name="King N."/>
            <person name="Lang F.B.F."/>
            <person name="Roger A.J."/>
            <person name="Ruiz-Trillo I."/>
            <person name="Haas B."/>
            <person name="Nusbaum C."/>
            <person name="Birren B."/>
        </authorList>
    </citation>
    <scope>NUCLEOTIDE SEQUENCE [LARGE SCALE GENOMIC DNA]</scope>
    <source>
        <strain evidence="3 4">JP610</strain>
    </source>
</reference>
<evidence type="ECO:0000313" key="3">
    <source>
        <dbReference type="EMBL" id="KNC69734.1"/>
    </source>
</evidence>
<dbReference type="AlphaFoldDB" id="A0A0L0EZB8"/>
<dbReference type="Proteomes" id="UP000054560">
    <property type="component" value="Unassembled WGS sequence"/>
</dbReference>
<evidence type="ECO:0000256" key="1">
    <source>
        <dbReference type="SAM" id="MobiDB-lite"/>
    </source>
</evidence>
<dbReference type="RefSeq" id="XP_014143636.1">
    <property type="nucleotide sequence ID" value="XM_014288161.1"/>
</dbReference>
<evidence type="ECO:0000259" key="2">
    <source>
        <dbReference type="Pfam" id="PF18129"/>
    </source>
</evidence>
<dbReference type="Gene3D" id="2.30.30.750">
    <property type="match status" value="1"/>
</dbReference>
<feature type="non-terminal residue" evidence="3">
    <location>
        <position position="1"/>
    </location>
</feature>
<dbReference type="GeneID" id="25918252"/>
<accession>A0A0L0EZB8</accession>
<feature type="region of interest" description="Disordered" evidence="1">
    <location>
        <begin position="70"/>
        <end position="99"/>
    </location>
</feature>
<evidence type="ECO:0000313" key="4">
    <source>
        <dbReference type="Proteomes" id="UP000054560"/>
    </source>
</evidence>